<evidence type="ECO:0000313" key="1">
    <source>
        <dbReference type="EMBL" id="AFK64018.1"/>
    </source>
</evidence>
<protein>
    <submittedName>
        <fullName evidence="1">Uncharacterized protein</fullName>
    </submittedName>
</protein>
<organism evidence="1 2">
    <name type="scientific">Advenella kashmirensis (strain DSM 17095 / LMG 22695 / WT001)</name>
    <name type="common">Tetrathiobacter kashmirensis</name>
    <dbReference type="NCBI Taxonomy" id="1036672"/>
    <lineage>
        <taxon>Bacteria</taxon>
        <taxon>Pseudomonadati</taxon>
        <taxon>Pseudomonadota</taxon>
        <taxon>Betaproteobacteria</taxon>
        <taxon>Burkholderiales</taxon>
        <taxon>Alcaligenaceae</taxon>
    </lineage>
</organism>
<dbReference type="AlphaFoldDB" id="I3UG80"/>
<dbReference type="HOGENOM" id="CLU_1514797_0_0_4"/>
<dbReference type="KEGG" id="aka:TKWG_21685"/>
<proteinExistence type="predicted"/>
<gene>
    <name evidence="1" type="ordered locus">TKWG_21685</name>
</gene>
<reference evidence="1 2" key="1">
    <citation type="journal article" date="2011" name="J. Bacteriol.">
        <title>Whole-genome shotgun sequencing of the sulfur-oxidizing chemoautotroph Tetrathiobacter kashmirensis.</title>
        <authorList>
            <person name="Ghosh W."/>
            <person name="George A."/>
            <person name="Agarwal A."/>
            <person name="Raj P."/>
            <person name="Alam M."/>
            <person name="Pyne P."/>
            <person name="Das Gupta S.K."/>
        </authorList>
    </citation>
    <scope>NUCLEOTIDE SEQUENCE [LARGE SCALE GENOMIC DNA]</scope>
    <source>
        <strain evidence="1 2">WT001</strain>
    </source>
</reference>
<name>I3UG80_ADVKW</name>
<accession>I3UG80</accession>
<reference evidence="2" key="2">
    <citation type="journal article" date="2013" name="PLoS ONE">
        <title>Genome implosion elicits host-confinement in Alcaligenaceae: evidence from the comparative genomics of Tetrathiobacter kashmirensis, a pathogen in the making.</title>
        <authorList>
            <person name="Ghosh W."/>
            <person name="Alam M."/>
            <person name="Roy C."/>
            <person name="Pyne P."/>
            <person name="George A."/>
            <person name="Chakraborty R."/>
            <person name="Majumder S."/>
            <person name="Agarwal A."/>
            <person name="Chakraborty S."/>
            <person name="Majumdar S."/>
            <person name="Gupta S.K."/>
        </authorList>
    </citation>
    <scope>NUCLEOTIDE SEQUENCE [LARGE SCALE GENOMIC DNA]</scope>
    <source>
        <strain evidence="2">WT001</strain>
    </source>
</reference>
<sequence length="177" mass="19577">MLAGPILRRLEPGRLALWLVGSVPLKFTLLLAPAGESPRSVTLDATNCRIIPIGRHAFLHLIDVALSEPLPQDTVIAYDLVATLANGVEANIAQWAPHLLHEDATQPTLVLRSRADDILFGSCRKPHHPARDGWREPTSCWPGTSGRPTHDRPCSCYVATRFMLMTWPAPCWRPSTH</sequence>
<evidence type="ECO:0000313" key="2">
    <source>
        <dbReference type="Proteomes" id="UP000005267"/>
    </source>
</evidence>
<dbReference type="Proteomes" id="UP000005267">
    <property type="component" value="Chromosome"/>
</dbReference>
<keyword evidence="2" id="KW-1185">Reference proteome</keyword>
<dbReference type="STRING" id="1036672.TKWG_21685"/>
<dbReference type="EMBL" id="CP003555">
    <property type="protein sequence ID" value="AFK64018.1"/>
    <property type="molecule type" value="Genomic_DNA"/>
</dbReference>